<dbReference type="GO" id="GO:0003860">
    <property type="term" value="F:3-hydroxyisobutyryl-CoA hydrolase activity"/>
    <property type="evidence" value="ECO:0007669"/>
    <property type="project" value="UniProtKB-EC"/>
</dbReference>
<name>A0A0C9YCX2_9AGAR</name>
<dbReference type="EMBL" id="KN838543">
    <property type="protein sequence ID" value="KIK08232.1"/>
    <property type="molecule type" value="Genomic_DNA"/>
</dbReference>
<dbReference type="InterPro" id="IPR032259">
    <property type="entry name" value="HIBYL-CoA-H"/>
</dbReference>
<organism evidence="5 6">
    <name type="scientific">Laccaria amethystina LaAM-08-1</name>
    <dbReference type="NCBI Taxonomy" id="1095629"/>
    <lineage>
        <taxon>Eukaryota</taxon>
        <taxon>Fungi</taxon>
        <taxon>Dikarya</taxon>
        <taxon>Basidiomycota</taxon>
        <taxon>Agaricomycotina</taxon>
        <taxon>Agaricomycetes</taxon>
        <taxon>Agaricomycetidae</taxon>
        <taxon>Agaricales</taxon>
        <taxon>Agaricineae</taxon>
        <taxon>Hydnangiaceae</taxon>
        <taxon>Laccaria</taxon>
    </lineage>
</organism>
<accession>A0A0C9YCX2</accession>
<dbReference type="Gene3D" id="3.90.226.10">
    <property type="entry name" value="2-enoyl-CoA Hydratase, Chain A, domain 1"/>
    <property type="match status" value="1"/>
</dbReference>
<dbReference type="PANTHER" id="PTHR43176">
    <property type="entry name" value="3-HYDROXYISOBUTYRYL-COA HYDROLASE-RELATED"/>
    <property type="match status" value="1"/>
</dbReference>
<reference evidence="5 6" key="1">
    <citation type="submission" date="2014-04" db="EMBL/GenBank/DDBJ databases">
        <authorList>
            <consortium name="DOE Joint Genome Institute"/>
            <person name="Kuo A."/>
            <person name="Kohler A."/>
            <person name="Nagy L.G."/>
            <person name="Floudas D."/>
            <person name="Copeland A."/>
            <person name="Barry K.W."/>
            <person name="Cichocki N."/>
            <person name="Veneault-Fourrey C."/>
            <person name="LaButti K."/>
            <person name="Lindquist E.A."/>
            <person name="Lipzen A."/>
            <person name="Lundell T."/>
            <person name="Morin E."/>
            <person name="Murat C."/>
            <person name="Sun H."/>
            <person name="Tunlid A."/>
            <person name="Henrissat B."/>
            <person name="Grigoriev I.V."/>
            <person name="Hibbett D.S."/>
            <person name="Martin F."/>
            <person name="Nordberg H.P."/>
            <person name="Cantor M.N."/>
            <person name="Hua S.X."/>
        </authorList>
    </citation>
    <scope>NUCLEOTIDE SEQUENCE [LARGE SCALE GENOMIC DNA]</scope>
    <source>
        <strain evidence="5 6">LaAM-08-1</strain>
    </source>
</reference>
<evidence type="ECO:0000313" key="5">
    <source>
        <dbReference type="EMBL" id="KIK08232.1"/>
    </source>
</evidence>
<evidence type="ECO:0000256" key="1">
    <source>
        <dbReference type="ARBA" id="ARBA00001709"/>
    </source>
</evidence>
<evidence type="ECO:0000313" key="6">
    <source>
        <dbReference type="Proteomes" id="UP000054477"/>
    </source>
</evidence>
<proteinExistence type="predicted"/>
<evidence type="ECO:0000259" key="4">
    <source>
        <dbReference type="Pfam" id="PF16113"/>
    </source>
</evidence>
<dbReference type="Pfam" id="PF16113">
    <property type="entry name" value="ECH_2"/>
    <property type="match status" value="1"/>
</dbReference>
<dbReference type="InterPro" id="IPR045004">
    <property type="entry name" value="ECH_dom"/>
</dbReference>
<reference evidence="6" key="2">
    <citation type="submission" date="2015-01" db="EMBL/GenBank/DDBJ databases">
        <title>Evolutionary Origins and Diversification of the Mycorrhizal Mutualists.</title>
        <authorList>
            <consortium name="DOE Joint Genome Institute"/>
            <consortium name="Mycorrhizal Genomics Consortium"/>
            <person name="Kohler A."/>
            <person name="Kuo A."/>
            <person name="Nagy L.G."/>
            <person name="Floudas D."/>
            <person name="Copeland A."/>
            <person name="Barry K.W."/>
            <person name="Cichocki N."/>
            <person name="Veneault-Fourrey C."/>
            <person name="LaButti K."/>
            <person name="Lindquist E.A."/>
            <person name="Lipzen A."/>
            <person name="Lundell T."/>
            <person name="Morin E."/>
            <person name="Murat C."/>
            <person name="Riley R."/>
            <person name="Ohm R."/>
            <person name="Sun H."/>
            <person name="Tunlid A."/>
            <person name="Henrissat B."/>
            <person name="Grigoriev I.V."/>
            <person name="Hibbett D.S."/>
            <person name="Martin F."/>
        </authorList>
    </citation>
    <scope>NUCLEOTIDE SEQUENCE [LARGE SCALE GENOMIC DNA]</scope>
    <source>
        <strain evidence="6">LaAM-08-1</strain>
    </source>
</reference>
<feature type="domain" description="Enoyl-CoA hydratase/isomerase" evidence="4">
    <location>
        <begin position="52"/>
        <end position="391"/>
    </location>
</feature>
<evidence type="ECO:0000256" key="3">
    <source>
        <dbReference type="ARBA" id="ARBA00022801"/>
    </source>
</evidence>
<dbReference type="AlphaFoldDB" id="A0A0C9YCX2"/>
<dbReference type="NCBIfam" id="NF004127">
    <property type="entry name" value="PRK05617.1"/>
    <property type="match status" value="1"/>
</dbReference>
<gene>
    <name evidence="5" type="ORF">K443DRAFT_672726</name>
</gene>
<dbReference type="GO" id="GO:0006574">
    <property type="term" value="P:L-valine catabolic process"/>
    <property type="evidence" value="ECO:0007669"/>
    <property type="project" value="TreeGrafter"/>
</dbReference>
<comment type="catalytic activity">
    <reaction evidence="1">
        <text>3-hydroxy-2-methylpropanoyl-CoA + H2O = 3-hydroxy-2-methylpropanoate + CoA + H(+)</text>
        <dbReference type="Rhea" id="RHEA:20888"/>
        <dbReference type="ChEBI" id="CHEBI:11805"/>
        <dbReference type="ChEBI" id="CHEBI:15377"/>
        <dbReference type="ChEBI" id="CHEBI:15378"/>
        <dbReference type="ChEBI" id="CHEBI:57287"/>
        <dbReference type="ChEBI" id="CHEBI:57340"/>
        <dbReference type="EC" id="3.1.2.4"/>
    </reaction>
</comment>
<dbReference type="OrthoDB" id="1737613at2759"/>
<dbReference type="PANTHER" id="PTHR43176:SF3">
    <property type="entry name" value="3-HYDROXYISOBUTYRYL-COA HYDROLASE, MITOCHONDRIAL"/>
    <property type="match status" value="1"/>
</dbReference>
<keyword evidence="3" id="KW-0378">Hydrolase</keyword>
<keyword evidence="6" id="KW-1185">Reference proteome</keyword>
<sequence>MPTTAIFRSMSCGAVRTASHRAKAISHHMMSTTTSSISEPTVKFESNSALRSYILDRPSKRNALDEQMLTLLRPKIEEWSASDLCGTIVGRGSGSVFCCGGDVASVIQNAADPATRPKAMDFFKREFEMDYILAALKKPYVVIMDGITMGGGVGLAAPAPFRVATENTQFAMPEAKIGYFPDVGGSYFLSRLDGEIGTYLALTSQTLKGRAVFEYGFATHFIPSRRIPMLLDRLAELDQPHPSLVDHTLEELSSERDDSEPPALFTGRLRVALDSAFSHSNVERIFKDLTTLLQDDDATVRQWASDSLEMLAMRSPTSLKVALKAIRQGKRMTLREALEMELKIASAFCSGASPDFNIGVKAVLIEKLKTRPEWSPSSLEEVSEDIVSRFFEPTSPYVSSAPQLEIPEHLAAEAISIPMRYALPSEDEIGAVIRGSHSSGGEMGTRAEDVLARFAELRPGKLGVKEKVLEVIQRRCKVTDNADGNFVWLKWIH</sequence>
<dbReference type="InterPro" id="IPR029045">
    <property type="entry name" value="ClpP/crotonase-like_dom_sf"/>
</dbReference>
<dbReference type="CDD" id="cd06558">
    <property type="entry name" value="crotonase-like"/>
    <property type="match status" value="1"/>
</dbReference>
<evidence type="ECO:0000256" key="2">
    <source>
        <dbReference type="ARBA" id="ARBA00011915"/>
    </source>
</evidence>
<dbReference type="Proteomes" id="UP000054477">
    <property type="component" value="Unassembled WGS sequence"/>
</dbReference>
<dbReference type="SUPFAM" id="SSF52096">
    <property type="entry name" value="ClpP/crotonase"/>
    <property type="match status" value="1"/>
</dbReference>
<dbReference type="GO" id="GO:0005739">
    <property type="term" value="C:mitochondrion"/>
    <property type="evidence" value="ECO:0007669"/>
    <property type="project" value="TreeGrafter"/>
</dbReference>
<protein>
    <recommendedName>
        <fullName evidence="2">3-hydroxyisobutyryl-CoA hydrolase</fullName>
        <ecNumber evidence="2">3.1.2.4</ecNumber>
    </recommendedName>
</protein>
<dbReference type="EC" id="3.1.2.4" evidence="2"/>
<dbReference type="HOGENOM" id="CLU_009834_22_0_1"/>
<dbReference type="STRING" id="1095629.A0A0C9YCX2"/>